<evidence type="ECO:0000259" key="1">
    <source>
        <dbReference type="PROSITE" id="PS50011"/>
    </source>
</evidence>
<dbReference type="Pfam" id="PF00069">
    <property type="entry name" value="Pkinase"/>
    <property type="match status" value="1"/>
</dbReference>
<dbReference type="InterPro" id="IPR002182">
    <property type="entry name" value="NB-ARC"/>
</dbReference>
<dbReference type="SUPFAM" id="SSF56112">
    <property type="entry name" value="Protein kinase-like (PK-like)"/>
    <property type="match status" value="1"/>
</dbReference>
<dbReference type="Gene3D" id="1.25.40.10">
    <property type="entry name" value="Tetratricopeptide repeat domain"/>
    <property type="match status" value="1"/>
</dbReference>
<dbReference type="PROSITE" id="PS50011">
    <property type="entry name" value="PROTEIN_KINASE_DOM"/>
    <property type="match status" value="1"/>
</dbReference>
<dbReference type="InterPro" id="IPR011990">
    <property type="entry name" value="TPR-like_helical_dom_sf"/>
</dbReference>
<dbReference type="InterPro" id="IPR008266">
    <property type="entry name" value="Tyr_kinase_AS"/>
</dbReference>
<reference evidence="3 4" key="1">
    <citation type="submission" date="2021-04" db="EMBL/GenBank/DDBJ databases">
        <title>Nocardia tengchongensis.</title>
        <authorList>
            <person name="Zhuang k."/>
            <person name="Ran Y."/>
            <person name="Li W."/>
        </authorList>
    </citation>
    <scope>NUCLEOTIDE SEQUENCE [LARGE SCALE GENOMIC DNA]</scope>
    <source>
        <strain evidence="3 4">CFH S0057</strain>
    </source>
</reference>
<dbReference type="InterPro" id="IPR036388">
    <property type="entry name" value="WH-like_DNA-bd_sf"/>
</dbReference>
<keyword evidence="4" id="KW-1185">Reference proteome</keyword>
<accession>A0ABX8CNA6</accession>
<dbReference type="SMART" id="SM00219">
    <property type="entry name" value="TyrKc"/>
    <property type="match status" value="1"/>
</dbReference>
<dbReference type="Pfam" id="PF00196">
    <property type="entry name" value="GerE"/>
    <property type="match status" value="1"/>
</dbReference>
<dbReference type="SMART" id="SM00421">
    <property type="entry name" value="HTH_LUXR"/>
    <property type="match status" value="1"/>
</dbReference>
<dbReference type="SUPFAM" id="SSF52540">
    <property type="entry name" value="P-loop containing nucleoside triphosphate hydrolases"/>
    <property type="match status" value="1"/>
</dbReference>
<gene>
    <name evidence="3" type="ORF">KHQ06_27510</name>
</gene>
<dbReference type="PANTHER" id="PTHR47691:SF3">
    <property type="entry name" value="HTH-TYPE TRANSCRIPTIONAL REGULATOR RV0890C-RELATED"/>
    <property type="match status" value="1"/>
</dbReference>
<dbReference type="Gene3D" id="1.10.10.10">
    <property type="entry name" value="Winged helix-like DNA-binding domain superfamily/Winged helix DNA-binding domain"/>
    <property type="match status" value="1"/>
</dbReference>
<feature type="domain" description="Protein kinase" evidence="1">
    <location>
        <begin position="26"/>
        <end position="274"/>
    </location>
</feature>
<dbReference type="InterPro" id="IPR000719">
    <property type="entry name" value="Prot_kinase_dom"/>
</dbReference>
<dbReference type="SUPFAM" id="SSF48452">
    <property type="entry name" value="TPR-like"/>
    <property type="match status" value="1"/>
</dbReference>
<dbReference type="PROSITE" id="PS50043">
    <property type="entry name" value="HTH_LUXR_2"/>
    <property type="match status" value="1"/>
</dbReference>
<dbReference type="PROSITE" id="PS00109">
    <property type="entry name" value="PROTEIN_KINASE_TYR"/>
    <property type="match status" value="1"/>
</dbReference>
<dbReference type="PRINTS" id="PR00364">
    <property type="entry name" value="DISEASERSIST"/>
</dbReference>
<dbReference type="CDD" id="cd14014">
    <property type="entry name" value="STKc_PknB_like"/>
    <property type="match status" value="1"/>
</dbReference>
<dbReference type="Pfam" id="PF25872">
    <property type="entry name" value="HTH_77"/>
    <property type="match status" value="1"/>
</dbReference>
<dbReference type="Gene3D" id="3.40.50.300">
    <property type="entry name" value="P-loop containing nucleotide triphosphate hydrolases"/>
    <property type="match status" value="1"/>
</dbReference>
<dbReference type="Gene3D" id="1.10.510.10">
    <property type="entry name" value="Transferase(Phosphotransferase) domain 1"/>
    <property type="match status" value="1"/>
</dbReference>
<keyword evidence="3" id="KW-0418">Kinase</keyword>
<protein>
    <submittedName>
        <fullName evidence="3">Protein kinase</fullName>
    </submittedName>
</protein>
<dbReference type="InterPro" id="IPR020635">
    <property type="entry name" value="Tyr_kinase_cat_dom"/>
</dbReference>
<dbReference type="InterPro" id="IPR016032">
    <property type="entry name" value="Sig_transdc_resp-reg_C-effctor"/>
</dbReference>
<evidence type="ECO:0000313" key="3">
    <source>
        <dbReference type="EMBL" id="QVI19995.1"/>
    </source>
</evidence>
<dbReference type="PRINTS" id="PR00038">
    <property type="entry name" value="HTHLUXR"/>
</dbReference>
<dbReference type="InterPro" id="IPR027417">
    <property type="entry name" value="P-loop_NTPase"/>
</dbReference>
<name>A0ABX8CNA6_9NOCA</name>
<feature type="domain" description="HTH luxR-type" evidence="2">
    <location>
        <begin position="1008"/>
        <end position="1073"/>
    </location>
</feature>
<evidence type="ECO:0000313" key="4">
    <source>
        <dbReference type="Proteomes" id="UP000683310"/>
    </source>
</evidence>
<dbReference type="InterPro" id="IPR058852">
    <property type="entry name" value="HTH_77"/>
</dbReference>
<dbReference type="CDD" id="cd06170">
    <property type="entry name" value="LuxR_C_like"/>
    <property type="match status" value="1"/>
</dbReference>
<keyword evidence="3" id="KW-0808">Transferase</keyword>
<dbReference type="PANTHER" id="PTHR47691">
    <property type="entry name" value="REGULATOR-RELATED"/>
    <property type="match status" value="1"/>
</dbReference>
<dbReference type="EMBL" id="CP074371">
    <property type="protein sequence ID" value="QVI19995.1"/>
    <property type="molecule type" value="Genomic_DNA"/>
</dbReference>
<dbReference type="InterPro" id="IPR000792">
    <property type="entry name" value="Tscrpt_reg_LuxR_C"/>
</dbReference>
<dbReference type="SUPFAM" id="SSF46894">
    <property type="entry name" value="C-terminal effector domain of the bipartite response regulators"/>
    <property type="match status" value="1"/>
</dbReference>
<dbReference type="Pfam" id="PF00931">
    <property type="entry name" value="NB-ARC"/>
    <property type="match status" value="1"/>
</dbReference>
<dbReference type="GO" id="GO:0016301">
    <property type="term" value="F:kinase activity"/>
    <property type="evidence" value="ECO:0007669"/>
    <property type="project" value="UniProtKB-KW"/>
</dbReference>
<dbReference type="InterPro" id="IPR011009">
    <property type="entry name" value="Kinase-like_dom_sf"/>
</dbReference>
<sequence length="1078" mass="116588">MVEADSFDAQRDAGFDVVTELSAAGFEGAQEIGRGGLGIVYRCTQVAADRDVAVKVLTGDVEEVRDQFFREQRAMGRLTGHPNIVSMLEVGETTSGRPYLVMPYFPRGSLGERLQADGPLSLSDTLHIGVRIAGALESAHRAGVVHRDIRPANILLTDYDEPALTDFGIADVSSSPAVTAPEVLDGQAPSRGSDVYGLGATLLCALTRDVAFEGRIGRQPVTQLVRVATAEHPDACEIGIPWDVRAVIEAAMSRDPRDRPTAAALGERLRRIQLERGFAVDDMAVREEPGSESELFAVPERPVPQGVPRIHSEALHEGTGNLPLELSTFVDRRTQLSEVANLLPGSRLVTLTGIGGVGKSRLAQRVAHKVRSKFPNGAWLVELGELRDDALLPDVVAAVLGLRSQGVISVLDTLVEALAPYDLLLVLDNCEHVIDAAAKLSEALLRACPNVRILATSREALGIGGETVYPLQPLGIPDSSSDRGSGHSHAVALFVERAAAAVPGFEMNEANQRGIAEICARLDGLPLAIELAAARLRTMSVEQIQTRLIDRYALLTRGGRGTPKRQQTLRYSISWSYDLCTPDEKRLWADLSVFTGGFELDAVEQVCAGDVPESLVLDTLSALVDKSILVRQETDGAVRFRMLETVQEFGREKAEESGQRADLDRRHRDWCARLVRGADSEMIGPHQMDWVSRLERELPNLRKALEFSLSEDDESALGMVTNLYLFWGLRGRLHEGYRWYERALGHSPASRTTDRARALFAAGTIVGLTGDLATANNRFAELRALAEETEDPLVGALVKHVDANALIALGNVGESDAAALLNDAVRTYEACGDIGMQLDAQLSLGWAYALGGDFPRAVACHEKTLAMTATSGESIYRSWALFAAGFAVWRAGDAERAKHLLEDGVRLSALIAEPLVAAGCLETLAWIASDRNEPRRAAVLMGAADKLGRLAGTATLMVRDLLTYRSDCMRISRDALGPRAFDRARQEGAAMSLDSAVRLALDEPAPATESAPPILTKRERQVADLVAEGLTNRAIATRLVISQRTAQGHVEHILVKLGFTSRAQIAAWVTEHSTESSG</sequence>
<evidence type="ECO:0000259" key="2">
    <source>
        <dbReference type="PROSITE" id="PS50043"/>
    </source>
</evidence>
<proteinExistence type="predicted"/>
<dbReference type="Proteomes" id="UP000683310">
    <property type="component" value="Chromosome"/>
</dbReference>
<organism evidence="3 4">
    <name type="scientific">Nocardia tengchongensis</name>
    <dbReference type="NCBI Taxonomy" id="2055889"/>
    <lineage>
        <taxon>Bacteria</taxon>
        <taxon>Bacillati</taxon>
        <taxon>Actinomycetota</taxon>
        <taxon>Actinomycetes</taxon>
        <taxon>Mycobacteriales</taxon>
        <taxon>Nocardiaceae</taxon>
        <taxon>Nocardia</taxon>
    </lineage>
</organism>
<dbReference type="RefSeq" id="WP_213556040.1">
    <property type="nucleotide sequence ID" value="NZ_JBHZDI010000035.1"/>
</dbReference>